<name>A0A0F8XSU7_9ZZZZ</name>
<organism evidence="1">
    <name type="scientific">marine sediment metagenome</name>
    <dbReference type="NCBI Taxonomy" id="412755"/>
    <lineage>
        <taxon>unclassified sequences</taxon>
        <taxon>metagenomes</taxon>
        <taxon>ecological metagenomes</taxon>
    </lineage>
</organism>
<dbReference type="AlphaFoldDB" id="A0A0F8XSU7"/>
<feature type="non-terminal residue" evidence="1">
    <location>
        <position position="1"/>
    </location>
</feature>
<comment type="caution">
    <text evidence="1">The sequence shown here is derived from an EMBL/GenBank/DDBJ whole genome shotgun (WGS) entry which is preliminary data.</text>
</comment>
<evidence type="ECO:0000313" key="1">
    <source>
        <dbReference type="EMBL" id="KKK64265.1"/>
    </source>
</evidence>
<gene>
    <name evidence="1" type="ORF">LCGC14_2985980</name>
</gene>
<dbReference type="EMBL" id="LAZR01061100">
    <property type="protein sequence ID" value="KKK64265.1"/>
    <property type="molecule type" value="Genomic_DNA"/>
</dbReference>
<protein>
    <submittedName>
        <fullName evidence="1">Uncharacterized protein</fullName>
    </submittedName>
</protein>
<accession>A0A0F8XSU7</accession>
<proteinExistence type="predicted"/>
<sequence length="135" mass="15278">SPIALGLSDGKKGLQDTAQRTIKGVIGYLRHGLLYYHYHIKPIPVTGPGSGKNGPINHMFPITPVSLNEGWIEGKERTITCISGDYNWKNEREPKILLFDLNGRQLDHQFKSVRTEDGWRVKIDLKDWAQIAVIE</sequence>
<reference evidence="1" key="1">
    <citation type="journal article" date="2015" name="Nature">
        <title>Complex archaea that bridge the gap between prokaryotes and eukaryotes.</title>
        <authorList>
            <person name="Spang A."/>
            <person name="Saw J.H."/>
            <person name="Jorgensen S.L."/>
            <person name="Zaremba-Niedzwiedzka K."/>
            <person name="Martijn J."/>
            <person name="Lind A.E."/>
            <person name="van Eijk R."/>
            <person name="Schleper C."/>
            <person name="Guy L."/>
            <person name="Ettema T.J."/>
        </authorList>
    </citation>
    <scope>NUCLEOTIDE SEQUENCE</scope>
</reference>